<organism evidence="3 4">
    <name type="scientific">Taibaiella chishuiensis</name>
    <dbReference type="NCBI Taxonomy" id="1434707"/>
    <lineage>
        <taxon>Bacteria</taxon>
        <taxon>Pseudomonadati</taxon>
        <taxon>Bacteroidota</taxon>
        <taxon>Chitinophagia</taxon>
        <taxon>Chitinophagales</taxon>
        <taxon>Chitinophagaceae</taxon>
        <taxon>Taibaiella</taxon>
    </lineage>
</organism>
<dbReference type="CDD" id="cd00371">
    <property type="entry name" value="HMA"/>
    <property type="match status" value="1"/>
</dbReference>
<name>A0A2P8DCS0_9BACT</name>
<reference evidence="3 4" key="1">
    <citation type="submission" date="2018-03" db="EMBL/GenBank/DDBJ databases">
        <title>Genomic Encyclopedia of Type Strains, Phase III (KMG-III): the genomes of soil and plant-associated and newly described type strains.</title>
        <authorList>
            <person name="Whitman W."/>
        </authorList>
    </citation>
    <scope>NUCLEOTIDE SEQUENCE [LARGE SCALE GENOMIC DNA]</scope>
    <source>
        <strain evidence="3 4">CGMCC 1.12700</strain>
    </source>
</reference>
<comment type="caution">
    <text evidence="3">The sequence shown here is derived from an EMBL/GenBank/DDBJ whole genome shotgun (WGS) entry which is preliminary data.</text>
</comment>
<dbReference type="EMBL" id="PYGD01000001">
    <property type="protein sequence ID" value="PSK94967.1"/>
    <property type="molecule type" value="Genomic_DNA"/>
</dbReference>
<dbReference type="AlphaFoldDB" id="A0A2P8DCS0"/>
<feature type="chain" id="PRO_5015172287" evidence="1">
    <location>
        <begin position="21"/>
        <end position="117"/>
    </location>
</feature>
<evidence type="ECO:0000259" key="2">
    <source>
        <dbReference type="Pfam" id="PF00403"/>
    </source>
</evidence>
<evidence type="ECO:0000313" key="4">
    <source>
        <dbReference type="Proteomes" id="UP000240572"/>
    </source>
</evidence>
<dbReference type="Gene3D" id="3.30.70.100">
    <property type="match status" value="1"/>
</dbReference>
<dbReference type="InterPro" id="IPR036163">
    <property type="entry name" value="HMA_dom_sf"/>
</dbReference>
<sequence length="117" mass="12961">MKRISGLLAILLIAVNFSFAQGKKDIATEKITVQGTCNQCKKRIEDAAYSPGVKRAEWNKDTKELTVTYKPSKTSLQKIEEHIARAGHDAGDVHATDSAYNQLPECCAYKSEHVEAH</sequence>
<accession>A0A2P8DCS0</accession>
<dbReference type="SUPFAM" id="SSF55008">
    <property type="entry name" value="HMA, heavy metal-associated domain"/>
    <property type="match status" value="1"/>
</dbReference>
<feature type="signal peptide" evidence="1">
    <location>
        <begin position="1"/>
        <end position="20"/>
    </location>
</feature>
<dbReference type="Pfam" id="PF00403">
    <property type="entry name" value="HMA"/>
    <property type="match status" value="1"/>
</dbReference>
<protein>
    <submittedName>
        <fullName evidence="3">Heavy-metal-associated domain-containing protein</fullName>
    </submittedName>
</protein>
<dbReference type="GO" id="GO:0046872">
    <property type="term" value="F:metal ion binding"/>
    <property type="evidence" value="ECO:0007669"/>
    <property type="project" value="InterPro"/>
</dbReference>
<keyword evidence="1" id="KW-0732">Signal</keyword>
<proteinExistence type="predicted"/>
<feature type="domain" description="HMA" evidence="2">
    <location>
        <begin position="36"/>
        <end position="89"/>
    </location>
</feature>
<keyword evidence="4" id="KW-1185">Reference proteome</keyword>
<evidence type="ECO:0000256" key="1">
    <source>
        <dbReference type="SAM" id="SignalP"/>
    </source>
</evidence>
<evidence type="ECO:0000313" key="3">
    <source>
        <dbReference type="EMBL" id="PSK94967.1"/>
    </source>
</evidence>
<dbReference type="InterPro" id="IPR006121">
    <property type="entry name" value="HMA_dom"/>
</dbReference>
<gene>
    <name evidence="3" type="ORF">B0I18_1011130</name>
</gene>
<dbReference type="Proteomes" id="UP000240572">
    <property type="component" value="Unassembled WGS sequence"/>
</dbReference>
<dbReference type="RefSeq" id="WP_181358348.1">
    <property type="nucleotide sequence ID" value="NZ_PYGD01000001.1"/>
</dbReference>